<dbReference type="RefSeq" id="WP_254159468.1">
    <property type="nucleotide sequence ID" value="NZ_CP100355.1"/>
</dbReference>
<sequence length="487" mass="52380">MNTDTRAVTPVLGLVLLIGIVAISSLTIMAVGTDLITATQNQAEDERAEQSFVELKQAMTSQAQSPETTHSISLGVSEGGTVIRDDAGSIQIEYEDLDAAYADPIQFGAVEYRGHGGSVVALEAGAVFRGTGEDARMVSKPKIEYDDEENALNYHLMEAVGEKELRSDELQLNVTAVEGQNHIVENQIVVITIESRYWGGWEQYFTNEVGDRGVIAEPIPGSDKGKVTVNLGRIDRPTPFENAVHAREDPNLGGNANISGEVTVGDSLDPIDDEITALVANATANYTHVGQLDGGTVTAGTYYADEIDLSEELVVDLTDGDVVLVVDGDIHIDHDFRVKNWGDNDVQLYTTGDLSLSSSQMCLDENTCRGTHSDRQGNDPGPGSIDAEHLQVYGTSDFQLEMAGHTYFEGIIYAPAGDHGSSNVGDWSGNAYLDGSVVLGAVDAGGTPMIAHHEALKWLDPQIGQPVKNPEITYLNLIYQEIEVTNK</sequence>
<dbReference type="Pfam" id="PF23960">
    <property type="entry name" value="DUF7289"/>
    <property type="match status" value="1"/>
</dbReference>
<feature type="region of interest" description="Disordered" evidence="1">
    <location>
        <begin position="367"/>
        <end position="386"/>
    </location>
</feature>
<dbReference type="InterPro" id="IPR055713">
    <property type="entry name" value="DUF7289"/>
</dbReference>
<dbReference type="KEGG" id="sawl:NGM29_05695"/>
<dbReference type="EMBL" id="CP100355">
    <property type="protein sequence ID" value="UTF54762.1"/>
    <property type="molecule type" value="Genomic_DNA"/>
</dbReference>
<evidence type="ECO:0000313" key="5">
    <source>
        <dbReference type="Proteomes" id="UP001056855"/>
    </source>
</evidence>
<evidence type="ECO:0000256" key="2">
    <source>
        <dbReference type="SAM" id="Phobius"/>
    </source>
</evidence>
<evidence type="ECO:0000313" key="4">
    <source>
        <dbReference type="EMBL" id="UTF54762.1"/>
    </source>
</evidence>
<organism evidence="4 5">
    <name type="scientific">Natronosalvus rutilus</name>
    <dbReference type="NCBI Taxonomy" id="2953753"/>
    <lineage>
        <taxon>Archaea</taxon>
        <taxon>Methanobacteriati</taxon>
        <taxon>Methanobacteriota</taxon>
        <taxon>Stenosarchaea group</taxon>
        <taxon>Halobacteria</taxon>
        <taxon>Halobacteriales</taxon>
        <taxon>Natrialbaceae</taxon>
        <taxon>Natronosalvus</taxon>
    </lineage>
</organism>
<dbReference type="Pfam" id="PF23981">
    <property type="entry name" value="DUF7305"/>
    <property type="match status" value="1"/>
</dbReference>
<keyword evidence="2" id="KW-0472">Membrane</keyword>
<feature type="domain" description="DUF7305" evidence="3">
    <location>
        <begin position="255"/>
        <end position="458"/>
    </location>
</feature>
<gene>
    <name evidence="4" type="ORF">NGM29_05695</name>
</gene>
<keyword evidence="2" id="KW-1133">Transmembrane helix</keyword>
<dbReference type="GeneID" id="73289519"/>
<proteinExistence type="predicted"/>
<keyword evidence="2" id="KW-0812">Transmembrane</keyword>
<evidence type="ECO:0000256" key="1">
    <source>
        <dbReference type="SAM" id="MobiDB-lite"/>
    </source>
</evidence>
<dbReference type="Proteomes" id="UP001056855">
    <property type="component" value="Chromosome"/>
</dbReference>
<protein>
    <recommendedName>
        <fullName evidence="3">DUF7305 domain-containing protein</fullName>
    </recommendedName>
</protein>
<reference evidence="4" key="1">
    <citation type="submission" date="2022-06" db="EMBL/GenBank/DDBJ databases">
        <title>Diverse halophilic archaea isolated from saline environments.</title>
        <authorList>
            <person name="Cui H.-L."/>
        </authorList>
    </citation>
    <scope>NUCLEOTIDE SEQUENCE</scope>
    <source>
        <strain evidence="4">WLHS1</strain>
    </source>
</reference>
<keyword evidence="5" id="KW-1185">Reference proteome</keyword>
<accession>A0A9E7SW83</accession>
<dbReference type="AlphaFoldDB" id="A0A9E7SW83"/>
<dbReference type="InterPro" id="IPR055729">
    <property type="entry name" value="DUF7305"/>
</dbReference>
<name>A0A9E7SW83_9EURY</name>
<evidence type="ECO:0000259" key="3">
    <source>
        <dbReference type="Pfam" id="PF23981"/>
    </source>
</evidence>
<feature type="transmembrane region" description="Helical" evidence="2">
    <location>
        <begin position="12"/>
        <end position="32"/>
    </location>
</feature>